<comment type="caution">
    <text evidence="4">The sequence shown here is derived from an EMBL/GenBank/DDBJ whole genome shotgun (WGS) entry which is preliminary data.</text>
</comment>
<feature type="signal peptide" evidence="3">
    <location>
        <begin position="1"/>
        <end position="21"/>
    </location>
</feature>
<reference evidence="5" key="1">
    <citation type="journal article" date="2018" name="Gigascience">
        <title>Genome assembly of the Pink Ipe (Handroanthus impetiginosus, Bignoniaceae), a highly valued, ecologically keystone Neotropical timber forest tree.</title>
        <authorList>
            <person name="Silva-Junior O.B."/>
            <person name="Grattapaglia D."/>
            <person name="Novaes E."/>
            <person name="Collevatti R.G."/>
        </authorList>
    </citation>
    <scope>NUCLEOTIDE SEQUENCE [LARGE SCALE GENOMIC DNA]</scope>
    <source>
        <strain evidence="5">cv. UFG-1</strain>
    </source>
</reference>
<evidence type="ECO:0000313" key="5">
    <source>
        <dbReference type="Proteomes" id="UP000231279"/>
    </source>
</evidence>
<keyword evidence="5" id="KW-1185">Reference proteome</keyword>
<organism evidence="4 5">
    <name type="scientific">Handroanthus impetiginosus</name>
    <dbReference type="NCBI Taxonomy" id="429701"/>
    <lineage>
        <taxon>Eukaryota</taxon>
        <taxon>Viridiplantae</taxon>
        <taxon>Streptophyta</taxon>
        <taxon>Embryophyta</taxon>
        <taxon>Tracheophyta</taxon>
        <taxon>Spermatophyta</taxon>
        <taxon>Magnoliopsida</taxon>
        <taxon>eudicotyledons</taxon>
        <taxon>Gunneridae</taxon>
        <taxon>Pentapetalae</taxon>
        <taxon>asterids</taxon>
        <taxon>lamiids</taxon>
        <taxon>Lamiales</taxon>
        <taxon>Bignoniaceae</taxon>
        <taxon>Crescentiina</taxon>
        <taxon>Tabebuia alliance</taxon>
        <taxon>Handroanthus</taxon>
    </lineage>
</organism>
<dbReference type="OrthoDB" id="958254at2759"/>
<gene>
    <name evidence="4" type="ORF">CDL12_00928</name>
</gene>
<evidence type="ECO:0000313" key="4">
    <source>
        <dbReference type="EMBL" id="PIN26342.1"/>
    </source>
</evidence>
<dbReference type="Proteomes" id="UP000231279">
    <property type="component" value="Unassembled WGS sequence"/>
</dbReference>
<dbReference type="Pfam" id="PF03227">
    <property type="entry name" value="GILT"/>
    <property type="match status" value="1"/>
</dbReference>
<dbReference type="PANTHER" id="PTHR13234">
    <property type="entry name" value="GAMMA-INTERFERON INDUCIBLE LYSOSOMAL THIOL REDUCTASE GILT"/>
    <property type="match status" value="1"/>
</dbReference>
<keyword evidence="2" id="KW-0325">Glycoprotein</keyword>
<sequence length="229" mass="26528">MASQGQVYFFILACSLCLVSSQNHRVNLSVYYESLCPYCADFIVNHLVKIFQTDLINIVNFRLVPWGNTQIQSNNTWTCQHGVDECELDVREACAINAWPRVETHFKFIYCVERLHLMNRHDEWRSCFGATGLDPKPIRDCYYNGLGYQLEQAYAEETANLNPRHRFVPWVVVNNFPLQEDFQNFIGYICRAYRGYKIPNACKSNSFEINLSETATSTPPVCTPLEIRT</sequence>
<dbReference type="EMBL" id="NKXS01000110">
    <property type="protein sequence ID" value="PIN26342.1"/>
    <property type="molecule type" value="Genomic_DNA"/>
</dbReference>
<protein>
    <submittedName>
        <fullName evidence="4">Gamma-interferon inducible lysosomal thiol reductase</fullName>
    </submittedName>
</protein>
<dbReference type="AlphaFoldDB" id="A0A2G9I9B0"/>
<evidence type="ECO:0000256" key="2">
    <source>
        <dbReference type="ARBA" id="ARBA00023180"/>
    </source>
</evidence>
<dbReference type="PANTHER" id="PTHR13234:SF48">
    <property type="entry name" value="GAMMA INTERFERON RESPONSIVE LYSOSOMAL THIOL (GILT) REDUCTASE FAMILY PROTEIN"/>
    <property type="match status" value="1"/>
</dbReference>
<dbReference type="InterPro" id="IPR004911">
    <property type="entry name" value="Interferon-induced_GILT"/>
</dbReference>
<evidence type="ECO:0000256" key="1">
    <source>
        <dbReference type="ARBA" id="ARBA00005679"/>
    </source>
</evidence>
<name>A0A2G9I9B0_9LAMI</name>
<dbReference type="GO" id="GO:0016671">
    <property type="term" value="F:oxidoreductase activity, acting on a sulfur group of donors, disulfide as acceptor"/>
    <property type="evidence" value="ECO:0007669"/>
    <property type="project" value="InterPro"/>
</dbReference>
<accession>A0A2G9I9B0</accession>
<keyword evidence="3" id="KW-0732">Signal</keyword>
<dbReference type="STRING" id="429701.A0A2G9I9B0"/>
<proteinExistence type="inferred from homology"/>
<evidence type="ECO:0000256" key="3">
    <source>
        <dbReference type="SAM" id="SignalP"/>
    </source>
</evidence>
<comment type="similarity">
    <text evidence="1">Belongs to the GILT family.</text>
</comment>
<feature type="chain" id="PRO_5013795803" evidence="3">
    <location>
        <begin position="22"/>
        <end position="229"/>
    </location>
</feature>